<feature type="transmembrane region" description="Helical" evidence="1">
    <location>
        <begin position="122"/>
        <end position="142"/>
    </location>
</feature>
<feature type="transmembrane region" description="Helical" evidence="1">
    <location>
        <begin position="43"/>
        <end position="60"/>
    </location>
</feature>
<keyword evidence="1" id="KW-1133">Transmembrane helix</keyword>
<keyword evidence="3" id="KW-1185">Reference proteome</keyword>
<evidence type="ECO:0000313" key="2">
    <source>
        <dbReference type="EMBL" id="KAJ7318734.1"/>
    </source>
</evidence>
<gene>
    <name evidence="2" type="ORF">DFH08DRAFT_971110</name>
</gene>
<dbReference type="EMBL" id="JARIHO010000056">
    <property type="protein sequence ID" value="KAJ7318734.1"/>
    <property type="molecule type" value="Genomic_DNA"/>
</dbReference>
<feature type="transmembrane region" description="Helical" evidence="1">
    <location>
        <begin position="72"/>
        <end position="102"/>
    </location>
</feature>
<accession>A0AAD6ZE02</accession>
<organism evidence="2 3">
    <name type="scientific">Mycena albidolilacea</name>
    <dbReference type="NCBI Taxonomy" id="1033008"/>
    <lineage>
        <taxon>Eukaryota</taxon>
        <taxon>Fungi</taxon>
        <taxon>Dikarya</taxon>
        <taxon>Basidiomycota</taxon>
        <taxon>Agaricomycotina</taxon>
        <taxon>Agaricomycetes</taxon>
        <taxon>Agaricomycetidae</taxon>
        <taxon>Agaricales</taxon>
        <taxon>Marasmiineae</taxon>
        <taxon>Mycenaceae</taxon>
        <taxon>Mycena</taxon>
    </lineage>
</organism>
<reference evidence="2" key="1">
    <citation type="submission" date="2023-03" db="EMBL/GenBank/DDBJ databases">
        <title>Massive genome expansion in bonnet fungi (Mycena s.s.) driven by repeated elements and novel gene families across ecological guilds.</title>
        <authorList>
            <consortium name="Lawrence Berkeley National Laboratory"/>
            <person name="Harder C.B."/>
            <person name="Miyauchi S."/>
            <person name="Viragh M."/>
            <person name="Kuo A."/>
            <person name="Thoen E."/>
            <person name="Andreopoulos B."/>
            <person name="Lu D."/>
            <person name="Skrede I."/>
            <person name="Drula E."/>
            <person name="Henrissat B."/>
            <person name="Morin E."/>
            <person name="Kohler A."/>
            <person name="Barry K."/>
            <person name="LaButti K."/>
            <person name="Morin E."/>
            <person name="Salamov A."/>
            <person name="Lipzen A."/>
            <person name="Mereny Z."/>
            <person name="Hegedus B."/>
            <person name="Baldrian P."/>
            <person name="Stursova M."/>
            <person name="Weitz H."/>
            <person name="Taylor A."/>
            <person name="Grigoriev I.V."/>
            <person name="Nagy L.G."/>
            <person name="Martin F."/>
            <person name="Kauserud H."/>
        </authorList>
    </citation>
    <scope>NUCLEOTIDE SEQUENCE</scope>
    <source>
        <strain evidence="2">CBHHK002</strain>
    </source>
</reference>
<comment type="caution">
    <text evidence="2">The sequence shown here is derived from an EMBL/GenBank/DDBJ whole genome shotgun (WGS) entry which is preliminary data.</text>
</comment>
<proteinExistence type="predicted"/>
<evidence type="ECO:0000313" key="3">
    <source>
        <dbReference type="Proteomes" id="UP001218218"/>
    </source>
</evidence>
<keyword evidence="1" id="KW-0472">Membrane</keyword>
<protein>
    <submittedName>
        <fullName evidence="2">Uncharacterized protein</fullName>
    </submittedName>
</protein>
<keyword evidence="1" id="KW-0812">Transmembrane</keyword>
<dbReference type="Proteomes" id="UP001218218">
    <property type="component" value="Unassembled WGS sequence"/>
</dbReference>
<sequence>MSTAVFFTGEVIYELQVISSFTAVRQFPGHAPFALRTHEKVEACFYGAYFVLMAFYLYLLRTRGVGKQRRLACATMALFILCTVHFALVLATTVLATKVYIAEPLPDLTISSVIGRLTMASNAVYVTTNVIADIIFVCLRVYETHRDAERS</sequence>
<name>A0AAD6ZE02_9AGAR</name>
<evidence type="ECO:0000256" key="1">
    <source>
        <dbReference type="SAM" id="Phobius"/>
    </source>
</evidence>
<dbReference type="AlphaFoldDB" id="A0AAD6ZE02"/>